<dbReference type="PROSITE" id="PS00107">
    <property type="entry name" value="PROTEIN_KINASE_ATP"/>
    <property type="match status" value="1"/>
</dbReference>
<evidence type="ECO:0000259" key="14">
    <source>
        <dbReference type="PROSITE" id="PS50011"/>
    </source>
</evidence>
<dbReference type="PANTHER" id="PTHR45832">
    <property type="entry name" value="SERINE/THREONINE-PROTEIN KINASE SAMKA-RELATED-RELATED"/>
    <property type="match status" value="1"/>
</dbReference>
<gene>
    <name evidence="15" type="ORF">FBUS_05248</name>
</gene>
<comment type="caution">
    <text evidence="15">The sequence shown here is derived from an EMBL/GenBank/DDBJ whole genome shotgun (WGS) entry which is preliminary data.</text>
</comment>
<dbReference type="Gene3D" id="3.90.810.10">
    <property type="entry name" value="CRIB domain"/>
    <property type="match status" value="1"/>
</dbReference>
<comment type="subcellular location">
    <subcellularLocation>
        <location evidence="1">Cytoplasm</location>
    </subcellularLocation>
</comment>
<dbReference type="InterPro" id="IPR008271">
    <property type="entry name" value="Ser/Thr_kinase_AS"/>
</dbReference>
<dbReference type="GO" id="GO:0004674">
    <property type="term" value="F:protein serine/threonine kinase activity"/>
    <property type="evidence" value="ECO:0007669"/>
    <property type="project" value="UniProtKB-KW"/>
</dbReference>
<dbReference type="GO" id="GO:0005737">
    <property type="term" value="C:cytoplasm"/>
    <property type="evidence" value="ECO:0007669"/>
    <property type="project" value="UniProtKB-SubCell"/>
</dbReference>
<feature type="binding site" evidence="12">
    <location>
        <position position="620"/>
    </location>
    <ligand>
        <name>ATP</name>
        <dbReference type="ChEBI" id="CHEBI:30616"/>
    </ligand>
</feature>
<feature type="region of interest" description="Disordered" evidence="13">
    <location>
        <begin position="430"/>
        <end position="555"/>
    </location>
</feature>
<sequence length="868" mass="95349">MKPAEFGYKEDTEPPAPPIRSSSTLRQSLPRVAPTKPLPDVPKKAHRGKIRLFRLPKLSNDPKISAPTCVTHDIHVVFDASTGEFRGMPDEWLQWLRAANISIHERERNPELVIEVLQCYDAATHHARRQKFIMTHRTDWGCSPAHRLTNSRDSSNRIASTTQSLSSYTTETRQPGPASSLGLVGDEDTTSVSTSRTDPGLFPQLNPTELARTPPPVPPHFASTYLTPDPNVDDSERIPGTSESKSPDPAVPSAPTALADSNNLSSSTECSSGFHDHERTTNMDDLLGPGLSEDFIDCGSFGSYSNIYYGSIASGHLGGSVDAKEVCPALDDLAPSFIEEEPYGVEELDFLSDPTGHLASRDVGSGKFHTVGRTARLHVDKASDWIGEPCSDESVARRHSYCCISEAAFTRSKTDSMSTSGELRVRLAMPEIDEPSSSVSPQSDESATIPTEKDVTPLADRSIVPNNGASDKDQPITEAIAEPSSSVDDTDAEPVRGRTAVKPSKDQRRPKRSAAHPGRQSPDSITDLIGSSDNGTRVTVDEPNAARGSHKTPILASRRSPNCRRMVRLRDSHILSRLKAIVTEGEPSNKYETLGRIGHGASGIVQIGRDLKTGQRVAIKQMNLRKQPKKELILNEILVMRAHRNPNIVNYLDSYLLGDELWVVMEYLDGGSLTDILTETCMSEAHIATVCRETLQALEFLHSKHVIHRDIKSDNILLGLDGAVKLTDFGFCAQLSSDQDVKRSTMVGTPYWMAPEVVSRKQYGNKVDIWSLGIMTLEMIEGEPPYLSENPLRALYLIATNGKPHFRKDHLSPELLDFLDCCLEVDVSKRATAASLLTHRFIVDKSKPVHSLIPLILLAREQIRSSTP</sequence>
<dbReference type="InterPro" id="IPR000719">
    <property type="entry name" value="Prot_kinase_dom"/>
</dbReference>
<comment type="catalytic activity">
    <reaction evidence="11">
        <text>L-seryl-[protein] + ATP = O-phospho-L-seryl-[protein] + ADP + H(+)</text>
        <dbReference type="Rhea" id="RHEA:17989"/>
        <dbReference type="Rhea" id="RHEA-COMP:9863"/>
        <dbReference type="Rhea" id="RHEA-COMP:11604"/>
        <dbReference type="ChEBI" id="CHEBI:15378"/>
        <dbReference type="ChEBI" id="CHEBI:29999"/>
        <dbReference type="ChEBI" id="CHEBI:30616"/>
        <dbReference type="ChEBI" id="CHEBI:83421"/>
        <dbReference type="ChEBI" id="CHEBI:456216"/>
        <dbReference type="EC" id="2.7.11.1"/>
    </reaction>
</comment>
<keyword evidence="7 12" id="KW-0547">Nucleotide-binding</keyword>
<dbReference type="FunFam" id="1.10.510.10:FF:000011">
    <property type="entry name" value="Non-specific serine/threonine protein kinase"/>
    <property type="match status" value="1"/>
</dbReference>
<accession>A0A8E0RPB1</accession>
<dbReference type="Pfam" id="PF00069">
    <property type="entry name" value="Pkinase"/>
    <property type="match status" value="1"/>
</dbReference>
<evidence type="ECO:0000256" key="7">
    <source>
        <dbReference type="ARBA" id="ARBA00022741"/>
    </source>
</evidence>
<dbReference type="GO" id="GO:0005524">
    <property type="term" value="F:ATP binding"/>
    <property type="evidence" value="ECO:0007669"/>
    <property type="project" value="UniProtKB-UniRule"/>
</dbReference>
<protein>
    <recommendedName>
        <fullName evidence="3">non-specific serine/threonine protein kinase</fullName>
        <ecNumber evidence="3">2.7.11.1</ecNumber>
    </recommendedName>
</protein>
<dbReference type="Gene3D" id="1.10.510.10">
    <property type="entry name" value="Transferase(Phosphotransferase) domain 1"/>
    <property type="match status" value="1"/>
</dbReference>
<dbReference type="InterPro" id="IPR011009">
    <property type="entry name" value="Kinase-like_dom_sf"/>
</dbReference>
<dbReference type="Pfam" id="PF00786">
    <property type="entry name" value="PBD"/>
    <property type="match status" value="1"/>
</dbReference>
<feature type="domain" description="Protein kinase" evidence="14">
    <location>
        <begin position="591"/>
        <end position="842"/>
    </location>
</feature>
<dbReference type="EMBL" id="LUCM01009276">
    <property type="protein sequence ID" value="KAA0187230.1"/>
    <property type="molecule type" value="Genomic_DNA"/>
</dbReference>
<feature type="compositionally biased region" description="Low complexity" evidence="13">
    <location>
        <begin position="261"/>
        <end position="272"/>
    </location>
</feature>
<dbReference type="InterPro" id="IPR000095">
    <property type="entry name" value="CRIB_dom"/>
</dbReference>
<evidence type="ECO:0000256" key="13">
    <source>
        <dbReference type="SAM" id="MobiDB-lite"/>
    </source>
</evidence>
<dbReference type="PANTHER" id="PTHR45832:SF22">
    <property type="entry name" value="SERINE_THREONINE-PROTEIN KINASE SAMKA-RELATED"/>
    <property type="match status" value="1"/>
</dbReference>
<evidence type="ECO:0000313" key="16">
    <source>
        <dbReference type="Proteomes" id="UP000728185"/>
    </source>
</evidence>
<evidence type="ECO:0000256" key="5">
    <source>
        <dbReference type="ARBA" id="ARBA00022527"/>
    </source>
</evidence>
<evidence type="ECO:0000256" key="12">
    <source>
        <dbReference type="PROSITE-ProRule" id="PRU10141"/>
    </source>
</evidence>
<dbReference type="SMART" id="SM00220">
    <property type="entry name" value="S_TKc"/>
    <property type="match status" value="1"/>
</dbReference>
<dbReference type="PROSITE" id="PS00108">
    <property type="entry name" value="PROTEIN_KINASE_ST"/>
    <property type="match status" value="1"/>
</dbReference>
<dbReference type="Gene3D" id="3.30.200.20">
    <property type="entry name" value="Phosphorylase Kinase, domain 1"/>
    <property type="match status" value="1"/>
</dbReference>
<evidence type="ECO:0000256" key="1">
    <source>
        <dbReference type="ARBA" id="ARBA00004496"/>
    </source>
</evidence>
<dbReference type="InterPro" id="IPR036936">
    <property type="entry name" value="CRIB_dom_sf"/>
</dbReference>
<feature type="compositionally biased region" description="Polar residues" evidence="13">
    <location>
        <begin position="521"/>
        <end position="537"/>
    </location>
</feature>
<evidence type="ECO:0000256" key="2">
    <source>
        <dbReference type="ARBA" id="ARBA00008874"/>
    </source>
</evidence>
<organism evidence="15 16">
    <name type="scientific">Fasciolopsis buskii</name>
    <dbReference type="NCBI Taxonomy" id="27845"/>
    <lineage>
        <taxon>Eukaryota</taxon>
        <taxon>Metazoa</taxon>
        <taxon>Spiralia</taxon>
        <taxon>Lophotrochozoa</taxon>
        <taxon>Platyhelminthes</taxon>
        <taxon>Trematoda</taxon>
        <taxon>Digenea</taxon>
        <taxon>Plagiorchiida</taxon>
        <taxon>Echinostomata</taxon>
        <taxon>Echinostomatoidea</taxon>
        <taxon>Fasciolidae</taxon>
        <taxon>Fasciolopsis</taxon>
    </lineage>
</organism>
<keyword evidence="5" id="KW-0723">Serine/threonine-protein kinase</keyword>
<comment type="similarity">
    <text evidence="2">Belongs to the protein kinase superfamily. STE Ser/Thr protein kinase family. STE20 subfamily.</text>
</comment>
<feature type="region of interest" description="Disordered" evidence="13">
    <location>
        <begin position="1"/>
        <end position="43"/>
    </location>
</feature>
<feature type="compositionally biased region" description="Polar residues" evidence="13">
    <location>
        <begin position="151"/>
        <end position="173"/>
    </location>
</feature>
<dbReference type="AlphaFoldDB" id="A0A8E0RPB1"/>
<keyword evidence="9 12" id="KW-0067">ATP-binding</keyword>
<feature type="compositionally biased region" description="Low complexity" evidence="13">
    <location>
        <begin position="435"/>
        <end position="446"/>
    </location>
</feature>
<dbReference type="EC" id="2.7.11.1" evidence="3"/>
<dbReference type="Proteomes" id="UP000728185">
    <property type="component" value="Unassembled WGS sequence"/>
</dbReference>
<feature type="region of interest" description="Disordered" evidence="13">
    <location>
        <begin position="143"/>
        <end position="277"/>
    </location>
</feature>
<evidence type="ECO:0000256" key="11">
    <source>
        <dbReference type="ARBA" id="ARBA00048679"/>
    </source>
</evidence>
<evidence type="ECO:0000256" key="6">
    <source>
        <dbReference type="ARBA" id="ARBA00022679"/>
    </source>
</evidence>
<dbReference type="FunFam" id="3.30.200.20:FF:000705">
    <property type="entry name" value="Non-specific serine/threonine protein kinase"/>
    <property type="match status" value="1"/>
</dbReference>
<comment type="catalytic activity">
    <reaction evidence="10">
        <text>L-threonyl-[protein] + ATP = O-phospho-L-threonyl-[protein] + ADP + H(+)</text>
        <dbReference type="Rhea" id="RHEA:46608"/>
        <dbReference type="Rhea" id="RHEA-COMP:11060"/>
        <dbReference type="Rhea" id="RHEA-COMP:11605"/>
        <dbReference type="ChEBI" id="CHEBI:15378"/>
        <dbReference type="ChEBI" id="CHEBI:30013"/>
        <dbReference type="ChEBI" id="CHEBI:30616"/>
        <dbReference type="ChEBI" id="CHEBI:61977"/>
        <dbReference type="ChEBI" id="CHEBI:456216"/>
        <dbReference type="EC" id="2.7.11.1"/>
    </reaction>
</comment>
<proteinExistence type="inferred from homology"/>
<dbReference type="InterPro" id="IPR051931">
    <property type="entry name" value="PAK3-like"/>
</dbReference>
<evidence type="ECO:0000256" key="8">
    <source>
        <dbReference type="ARBA" id="ARBA00022777"/>
    </source>
</evidence>
<dbReference type="SUPFAM" id="SSF56112">
    <property type="entry name" value="Protein kinase-like (PK-like)"/>
    <property type="match status" value="1"/>
</dbReference>
<name>A0A8E0RPB1_9TREM</name>
<dbReference type="PROSITE" id="PS50011">
    <property type="entry name" value="PROTEIN_KINASE_DOM"/>
    <property type="match status" value="1"/>
</dbReference>
<keyword evidence="8 15" id="KW-0418">Kinase</keyword>
<evidence type="ECO:0000313" key="15">
    <source>
        <dbReference type="EMBL" id="KAA0187230.1"/>
    </source>
</evidence>
<keyword evidence="6" id="KW-0808">Transferase</keyword>
<evidence type="ECO:0000256" key="3">
    <source>
        <dbReference type="ARBA" id="ARBA00012513"/>
    </source>
</evidence>
<evidence type="ECO:0000256" key="9">
    <source>
        <dbReference type="ARBA" id="ARBA00022840"/>
    </source>
</evidence>
<keyword evidence="16" id="KW-1185">Reference proteome</keyword>
<keyword evidence="4" id="KW-0963">Cytoplasm</keyword>
<dbReference type="OrthoDB" id="2914378at2759"/>
<evidence type="ECO:0000256" key="10">
    <source>
        <dbReference type="ARBA" id="ARBA00047899"/>
    </source>
</evidence>
<reference evidence="15" key="1">
    <citation type="submission" date="2019-05" db="EMBL/GenBank/DDBJ databases">
        <title>Annotation for the trematode Fasciolopsis buski.</title>
        <authorList>
            <person name="Choi Y.-J."/>
        </authorList>
    </citation>
    <scope>NUCLEOTIDE SEQUENCE</scope>
    <source>
        <strain evidence="15">HT</strain>
        <tissue evidence="15">Whole worm</tissue>
    </source>
</reference>
<dbReference type="InterPro" id="IPR017441">
    <property type="entry name" value="Protein_kinase_ATP_BS"/>
</dbReference>
<evidence type="ECO:0000256" key="4">
    <source>
        <dbReference type="ARBA" id="ARBA00022490"/>
    </source>
</evidence>